<proteinExistence type="inferred from homology"/>
<dbReference type="AlphaFoldDB" id="A0A2K4AJ27"/>
<evidence type="ECO:0000256" key="2">
    <source>
        <dbReference type="ARBA" id="ARBA00022852"/>
    </source>
</evidence>
<dbReference type="EMBL" id="JADAMT010000001">
    <property type="protein sequence ID" value="MBE2127482.1"/>
    <property type="molecule type" value="Genomic_DNA"/>
</dbReference>
<evidence type="ECO:0000256" key="1">
    <source>
        <dbReference type="ARBA" id="ARBA00005282"/>
    </source>
</evidence>
<keyword evidence="7" id="KW-1185">Reference proteome</keyword>
<accession>A0A2K4AJ27</accession>
<comment type="similarity">
    <text evidence="1">Belongs to the phenol-soluble modulin alpha peptides family.</text>
</comment>
<dbReference type="GO" id="GO:0031640">
    <property type="term" value="P:killing of cells of another organism"/>
    <property type="evidence" value="ECO:0007669"/>
    <property type="project" value="UniProtKB-KW"/>
</dbReference>
<dbReference type="EMBL" id="PPQS01000026">
    <property type="protein sequence ID" value="PNZ50073.1"/>
    <property type="molecule type" value="Genomic_DNA"/>
</dbReference>
<name>A0A2K4AJ27_9STAP</name>
<keyword evidence="2" id="KW-0204">Cytolysis</keyword>
<comment type="caution">
    <text evidence="5">The sequence shown here is derived from an EMBL/GenBank/DDBJ whole genome shotgun (WGS) entry which is preliminary data.</text>
</comment>
<evidence type="ECO:0000313" key="4">
    <source>
        <dbReference type="EMBL" id="MBE2127482.1"/>
    </source>
</evidence>
<dbReference type="Proteomes" id="UP000596960">
    <property type="component" value="Unassembled WGS sequence"/>
</dbReference>
<gene>
    <name evidence="5" type="ORF">CD116_05700</name>
    <name evidence="4" type="ORF">ILQ21_00165</name>
</gene>
<protein>
    <submittedName>
        <fullName evidence="5">Phenol-soluble modulin PSM-alpha-2</fullName>
    </submittedName>
</protein>
<evidence type="ECO:0000313" key="6">
    <source>
        <dbReference type="Proteomes" id="UP000236395"/>
    </source>
</evidence>
<dbReference type="Proteomes" id="UP000236395">
    <property type="component" value="Unassembled WGS sequence"/>
</dbReference>
<evidence type="ECO:0000313" key="5">
    <source>
        <dbReference type="EMBL" id="PNZ50073.1"/>
    </source>
</evidence>
<organism evidence="5 6">
    <name type="scientific">Staphylococcus schweitzeri</name>
    <dbReference type="NCBI Taxonomy" id="1654388"/>
    <lineage>
        <taxon>Bacteria</taxon>
        <taxon>Bacillati</taxon>
        <taxon>Bacillota</taxon>
        <taxon>Bacilli</taxon>
        <taxon>Bacillales</taxon>
        <taxon>Staphylococcaceae</taxon>
        <taxon>Staphylococcus</taxon>
    </lineage>
</organism>
<evidence type="ECO:0000313" key="7">
    <source>
        <dbReference type="Proteomes" id="UP000596960"/>
    </source>
</evidence>
<reference evidence="4 7" key="2">
    <citation type="submission" date="2020-10" db="EMBL/GenBank/DDBJ databases">
        <title>Phenotypic and genomic profiling of Staphylococcus argenteus in Canada and the United States and recommendations for clinical result reporting.</title>
        <authorList>
            <person name="Eshaghi A."/>
            <person name="Bommersbach C."/>
            <person name="Zitterman S."/>
            <person name="Burnham C.-A.D."/>
            <person name="Patel R."/>
            <person name="Schuetz A.N."/>
            <person name="Patel S.N."/>
            <person name="Kus J.V."/>
        </authorList>
    </citation>
    <scope>NUCLEOTIDE SEQUENCE [LARGE SCALE GENOMIC DNA]</scope>
    <source>
        <strain evidence="4 7">DSM 28300</strain>
    </source>
</reference>
<sequence length="21" mass="2278">MGIIAGIIKFIKGLIEKFTGK</sequence>
<reference evidence="5 6" key="1">
    <citation type="submission" date="2017-08" db="EMBL/GenBank/DDBJ databases">
        <title>Draft genome sequences of 64 type strains of genus Staph aureus.</title>
        <authorList>
            <person name="Cole K."/>
            <person name="Golubchik T."/>
            <person name="Russell J."/>
            <person name="Foster D."/>
            <person name="Llewelyn M."/>
            <person name="Wilson D."/>
            <person name="Crook D."/>
            <person name="Paul J."/>
        </authorList>
    </citation>
    <scope>NUCLEOTIDE SEQUENCE [LARGE SCALE GENOMIC DNA]</scope>
    <source>
        <strain evidence="5 6">DSM 28300</strain>
    </source>
</reference>
<evidence type="ECO:0000256" key="3">
    <source>
        <dbReference type="ARBA" id="ARBA00023026"/>
    </source>
</evidence>
<dbReference type="NCBIfam" id="NF033425">
    <property type="entry name" value="PSM_alpha_1_2"/>
    <property type="match status" value="1"/>
</dbReference>
<keyword evidence="3" id="KW-0843">Virulence</keyword>
<dbReference type="InterPro" id="IPR031429">
    <property type="entry name" value="PSM_alpha"/>
</dbReference>
<dbReference type="Pfam" id="PF17063">
    <property type="entry name" value="PSMalpha"/>
    <property type="match status" value="1"/>
</dbReference>
<dbReference type="GeneID" id="98344760"/>
<dbReference type="RefSeq" id="WP_014373780.1">
    <property type="nucleotide sequence ID" value="NZ_CBCSFW010000002.1"/>
</dbReference>